<keyword evidence="2 3" id="KW-0472">Membrane</keyword>
<proteinExistence type="inferred from homology"/>
<keyword evidence="5" id="KW-1185">Reference proteome</keyword>
<dbReference type="PANTHER" id="PTHR34295:SF1">
    <property type="entry name" value="BIOTIN TRANSPORTER BIOY"/>
    <property type="match status" value="1"/>
</dbReference>
<feature type="transmembrane region" description="Helical" evidence="3">
    <location>
        <begin position="64"/>
        <end position="86"/>
    </location>
</feature>
<feature type="transmembrane region" description="Helical" evidence="3">
    <location>
        <begin position="139"/>
        <end position="163"/>
    </location>
</feature>
<gene>
    <name evidence="4" type="ORF">SAMN05421742_10474</name>
</gene>
<name>A0A1G7ZCY9_9PROT</name>
<feature type="transmembrane region" description="Helical" evidence="3">
    <location>
        <begin position="32"/>
        <end position="52"/>
    </location>
</feature>
<dbReference type="STRING" id="83401.SAMN05421742_10474"/>
<dbReference type="PIRSF" id="PIRSF016661">
    <property type="entry name" value="BioY"/>
    <property type="match status" value="1"/>
</dbReference>
<evidence type="ECO:0000256" key="3">
    <source>
        <dbReference type="SAM" id="Phobius"/>
    </source>
</evidence>
<dbReference type="PANTHER" id="PTHR34295">
    <property type="entry name" value="BIOTIN TRANSPORTER BIOY"/>
    <property type="match status" value="1"/>
</dbReference>
<keyword evidence="2" id="KW-1003">Cell membrane</keyword>
<feature type="transmembrane region" description="Helical" evidence="3">
    <location>
        <begin position="106"/>
        <end position="127"/>
    </location>
</feature>
<feature type="transmembrane region" description="Helical" evidence="3">
    <location>
        <begin position="175"/>
        <end position="197"/>
    </location>
</feature>
<organism evidence="4 5">
    <name type="scientific">Roseospirillum parvum</name>
    <dbReference type="NCBI Taxonomy" id="83401"/>
    <lineage>
        <taxon>Bacteria</taxon>
        <taxon>Pseudomonadati</taxon>
        <taxon>Pseudomonadota</taxon>
        <taxon>Alphaproteobacteria</taxon>
        <taxon>Rhodospirillales</taxon>
        <taxon>Rhodospirillaceae</taxon>
        <taxon>Roseospirillum</taxon>
    </lineage>
</organism>
<evidence type="ECO:0000256" key="1">
    <source>
        <dbReference type="ARBA" id="ARBA00010692"/>
    </source>
</evidence>
<dbReference type="GO" id="GO:0015225">
    <property type="term" value="F:biotin transmembrane transporter activity"/>
    <property type="evidence" value="ECO:0007669"/>
    <property type="project" value="UniProtKB-UniRule"/>
</dbReference>
<keyword evidence="3" id="KW-1133">Transmembrane helix</keyword>
<comment type="subcellular location">
    <subcellularLocation>
        <location evidence="2">Cell membrane</location>
        <topology evidence="2">Multi-pass membrane protein</topology>
    </subcellularLocation>
</comment>
<evidence type="ECO:0000313" key="5">
    <source>
        <dbReference type="Proteomes" id="UP000217076"/>
    </source>
</evidence>
<comment type="similarity">
    <text evidence="1 2">Belongs to the BioY family.</text>
</comment>
<dbReference type="RefSeq" id="WP_092617701.1">
    <property type="nucleotide sequence ID" value="NZ_FNCV01000004.1"/>
</dbReference>
<evidence type="ECO:0000313" key="4">
    <source>
        <dbReference type="EMBL" id="SDH06611.1"/>
    </source>
</evidence>
<dbReference type="AlphaFoldDB" id="A0A1G7ZCY9"/>
<dbReference type="EMBL" id="FNCV01000004">
    <property type="protein sequence ID" value="SDH06611.1"/>
    <property type="molecule type" value="Genomic_DNA"/>
</dbReference>
<accession>A0A1G7ZCY9</accession>
<sequence>MTSASALAPTLAPTLAGTLWPVAETRAARLGRALLLAFAGSLLLTLSAKVQVPFWPVPMTMQTFAVLVLGMSLGWRLGMATVLLYLAEGALGLPIFAGTPERGLGLAYMAGPTGGYLVGFVLAAGLVGRLGEAGWDRGVLTTLAANALGTAVIFGCGFLWLSALIGAESAFTAGVVPFLPGAALKIALAAACLPLAWKLLKR</sequence>
<keyword evidence="2" id="KW-0813">Transport</keyword>
<protein>
    <recommendedName>
        <fullName evidence="2">Biotin transporter</fullName>
    </recommendedName>
</protein>
<dbReference type="InterPro" id="IPR003784">
    <property type="entry name" value="BioY"/>
</dbReference>
<reference evidence="5" key="1">
    <citation type="submission" date="2016-10" db="EMBL/GenBank/DDBJ databases">
        <authorList>
            <person name="Varghese N."/>
            <person name="Submissions S."/>
        </authorList>
    </citation>
    <scope>NUCLEOTIDE SEQUENCE [LARGE SCALE GENOMIC DNA]</scope>
    <source>
        <strain evidence="5">930I</strain>
    </source>
</reference>
<evidence type="ECO:0000256" key="2">
    <source>
        <dbReference type="PIRNR" id="PIRNR016661"/>
    </source>
</evidence>
<dbReference type="Proteomes" id="UP000217076">
    <property type="component" value="Unassembled WGS sequence"/>
</dbReference>
<dbReference type="OrthoDB" id="9803495at2"/>
<dbReference type="GO" id="GO:0005886">
    <property type="term" value="C:plasma membrane"/>
    <property type="evidence" value="ECO:0007669"/>
    <property type="project" value="UniProtKB-SubCell"/>
</dbReference>
<dbReference type="Gene3D" id="1.10.1760.20">
    <property type="match status" value="1"/>
</dbReference>
<keyword evidence="3" id="KW-0812">Transmembrane</keyword>
<dbReference type="Pfam" id="PF02632">
    <property type="entry name" value="BioY"/>
    <property type="match status" value="1"/>
</dbReference>